<evidence type="ECO:0000313" key="1">
    <source>
        <dbReference type="EMBL" id="KAJ8366524.1"/>
    </source>
</evidence>
<accession>A0AAD7R5S0</accession>
<evidence type="ECO:0000313" key="2">
    <source>
        <dbReference type="Proteomes" id="UP001221898"/>
    </source>
</evidence>
<dbReference type="AlphaFoldDB" id="A0AAD7R5S0"/>
<protein>
    <submittedName>
        <fullName evidence="1">Uncharacterized protein</fullName>
    </submittedName>
</protein>
<organism evidence="1 2">
    <name type="scientific">Aldrovandia affinis</name>
    <dbReference type="NCBI Taxonomy" id="143900"/>
    <lineage>
        <taxon>Eukaryota</taxon>
        <taxon>Metazoa</taxon>
        <taxon>Chordata</taxon>
        <taxon>Craniata</taxon>
        <taxon>Vertebrata</taxon>
        <taxon>Euteleostomi</taxon>
        <taxon>Actinopterygii</taxon>
        <taxon>Neopterygii</taxon>
        <taxon>Teleostei</taxon>
        <taxon>Notacanthiformes</taxon>
        <taxon>Halosauridae</taxon>
        <taxon>Aldrovandia</taxon>
    </lineage>
</organism>
<comment type="caution">
    <text evidence="1">The sequence shown here is derived from an EMBL/GenBank/DDBJ whole genome shotgun (WGS) entry which is preliminary data.</text>
</comment>
<sequence>MSARHRWLTVHFVTTAIQDDQATARVLPASKPRFCAAGVRTLEGATVCGVSLASDVQCGVDTFQTRWSQFPPLLTLLLQTSSTLTRLQP</sequence>
<gene>
    <name evidence="1" type="ORF">AAFF_G00350930</name>
</gene>
<dbReference type="EMBL" id="JAINUG010000579">
    <property type="protein sequence ID" value="KAJ8366524.1"/>
    <property type="molecule type" value="Genomic_DNA"/>
</dbReference>
<name>A0AAD7R5S0_9TELE</name>
<keyword evidence="2" id="KW-1185">Reference proteome</keyword>
<proteinExistence type="predicted"/>
<reference evidence="1" key="1">
    <citation type="journal article" date="2023" name="Science">
        <title>Genome structures resolve the early diversification of teleost fishes.</title>
        <authorList>
            <person name="Parey E."/>
            <person name="Louis A."/>
            <person name="Montfort J."/>
            <person name="Bouchez O."/>
            <person name="Roques C."/>
            <person name="Iampietro C."/>
            <person name="Lluch J."/>
            <person name="Castinel A."/>
            <person name="Donnadieu C."/>
            <person name="Desvignes T."/>
            <person name="Floi Bucao C."/>
            <person name="Jouanno E."/>
            <person name="Wen M."/>
            <person name="Mejri S."/>
            <person name="Dirks R."/>
            <person name="Jansen H."/>
            <person name="Henkel C."/>
            <person name="Chen W.J."/>
            <person name="Zahm M."/>
            <person name="Cabau C."/>
            <person name="Klopp C."/>
            <person name="Thompson A.W."/>
            <person name="Robinson-Rechavi M."/>
            <person name="Braasch I."/>
            <person name="Lecointre G."/>
            <person name="Bobe J."/>
            <person name="Postlethwait J.H."/>
            <person name="Berthelot C."/>
            <person name="Roest Crollius H."/>
            <person name="Guiguen Y."/>
        </authorList>
    </citation>
    <scope>NUCLEOTIDE SEQUENCE</scope>
    <source>
        <strain evidence="1">NC1722</strain>
    </source>
</reference>
<dbReference type="Proteomes" id="UP001221898">
    <property type="component" value="Unassembled WGS sequence"/>
</dbReference>